<dbReference type="PANTHER" id="PTHR11804:SF84">
    <property type="entry name" value="SACCHAROLYSIN"/>
    <property type="match status" value="1"/>
</dbReference>
<dbReference type="EMBL" id="DVMT01000048">
    <property type="protein sequence ID" value="HIU40588.1"/>
    <property type="molecule type" value="Genomic_DNA"/>
</dbReference>
<dbReference type="GO" id="GO:0006518">
    <property type="term" value="P:peptide metabolic process"/>
    <property type="evidence" value="ECO:0007669"/>
    <property type="project" value="TreeGrafter"/>
</dbReference>
<evidence type="ECO:0000259" key="7">
    <source>
        <dbReference type="Pfam" id="PF01432"/>
    </source>
</evidence>
<dbReference type="Pfam" id="PF08439">
    <property type="entry name" value="Peptidase_M3_N"/>
    <property type="match status" value="1"/>
</dbReference>
<dbReference type="GO" id="GO:0004222">
    <property type="term" value="F:metalloendopeptidase activity"/>
    <property type="evidence" value="ECO:0007669"/>
    <property type="project" value="InterPro"/>
</dbReference>
<dbReference type="InterPro" id="IPR042088">
    <property type="entry name" value="OligoPept_F_C"/>
</dbReference>
<feature type="domain" description="Peptidase M3A/M3B catalytic" evidence="7">
    <location>
        <begin position="206"/>
        <end position="583"/>
    </location>
</feature>
<dbReference type="Pfam" id="PF01432">
    <property type="entry name" value="Peptidase_M3"/>
    <property type="match status" value="1"/>
</dbReference>
<evidence type="ECO:0000256" key="4">
    <source>
        <dbReference type="ARBA" id="ARBA00022833"/>
    </source>
</evidence>
<gene>
    <name evidence="9" type="ORF">IAB68_04745</name>
</gene>
<evidence type="ECO:0000256" key="6">
    <source>
        <dbReference type="RuleBase" id="RU003435"/>
    </source>
</evidence>
<evidence type="ECO:0000256" key="2">
    <source>
        <dbReference type="ARBA" id="ARBA00022723"/>
    </source>
</evidence>
<keyword evidence="1 6" id="KW-0645">Protease</keyword>
<dbReference type="InterPro" id="IPR013647">
    <property type="entry name" value="OligopepF_N_dom"/>
</dbReference>
<feature type="domain" description="Oligopeptidase F N-terminal" evidence="8">
    <location>
        <begin position="115"/>
        <end position="181"/>
    </location>
</feature>
<dbReference type="SUPFAM" id="SSF55486">
    <property type="entry name" value="Metalloproteases ('zincins'), catalytic domain"/>
    <property type="match status" value="1"/>
</dbReference>
<dbReference type="InterPro" id="IPR045090">
    <property type="entry name" value="Pept_M3A_M3B"/>
</dbReference>
<protein>
    <submittedName>
        <fullName evidence="9">Oligoendopeptidase F family protein</fullName>
    </submittedName>
</protein>
<keyword evidence="4 6" id="KW-0862">Zinc</keyword>
<comment type="cofactor">
    <cofactor evidence="6">
        <name>Zn(2+)</name>
        <dbReference type="ChEBI" id="CHEBI:29105"/>
    </cofactor>
    <text evidence="6">Binds 1 zinc ion.</text>
</comment>
<keyword evidence="2 6" id="KW-0479">Metal-binding</keyword>
<dbReference type="GO" id="GO:0046872">
    <property type="term" value="F:metal ion binding"/>
    <property type="evidence" value="ECO:0007669"/>
    <property type="project" value="UniProtKB-UniRule"/>
</dbReference>
<evidence type="ECO:0000256" key="3">
    <source>
        <dbReference type="ARBA" id="ARBA00022801"/>
    </source>
</evidence>
<comment type="similarity">
    <text evidence="6">Belongs to the peptidase M3 family.</text>
</comment>
<dbReference type="Proteomes" id="UP000824074">
    <property type="component" value="Unassembled WGS sequence"/>
</dbReference>
<accession>A0A9D1LH84</accession>
<reference evidence="9" key="2">
    <citation type="journal article" date="2021" name="PeerJ">
        <title>Extensive microbial diversity within the chicken gut microbiome revealed by metagenomics and culture.</title>
        <authorList>
            <person name="Gilroy R."/>
            <person name="Ravi A."/>
            <person name="Getino M."/>
            <person name="Pursley I."/>
            <person name="Horton D.L."/>
            <person name="Alikhan N.F."/>
            <person name="Baker D."/>
            <person name="Gharbi K."/>
            <person name="Hall N."/>
            <person name="Watson M."/>
            <person name="Adriaenssens E.M."/>
            <person name="Foster-Nyarko E."/>
            <person name="Jarju S."/>
            <person name="Secka A."/>
            <person name="Antonio M."/>
            <person name="Oren A."/>
            <person name="Chaudhuri R.R."/>
            <person name="La Ragione R."/>
            <person name="Hildebrand F."/>
            <person name="Pallen M.J."/>
        </authorList>
    </citation>
    <scope>NUCLEOTIDE SEQUENCE</scope>
    <source>
        <strain evidence="9">CHK193-30670</strain>
    </source>
</reference>
<organism evidence="9 10">
    <name type="scientific">Candidatus Aphodocola excrementigallinarum</name>
    <dbReference type="NCBI Taxonomy" id="2840670"/>
    <lineage>
        <taxon>Bacteria</taxon>
        <taxon>Bacillati</taxon>
        <taxon>Bacillota</taxon>
        <taxon>Bacilli</taxon>
        <taxon>Candidatus Aphodocola</taxon>
    </lineage>
</organism>
<evidence type="ECO:0000256" key="1">
    <source>
        <dbReference type="ARBA" id="ARBA00022670"/>
    </source>
</evidence>
<evidence type="ECO:0000256" key="5">
    <source>
        <dbReference type="ARBA" id="ARBA00023049"/>
    </source>
</evidence>
<dbReference type="GO" id="GO:0006508">
    <property type="term" value="P:proteolysis"/>
    <property type="evidence" value="ECO:0007669"/>
    <property type="project" value="UniProtKB-KW"/>
</dbReference>
<dbReference type="CDD" id="cd09608">
    <property type="entry name" value="M3B_PepF"/>
    <property type="match status" value="1"/>
</dbReference>
<dbReference type="Gene3D" id="1.10.1370.20">
    <property type="entry name" value="Oligoendopeptidase f, C-terminal domain"/>
    <property type="match status" value="1"/>
</dbReference>
<dbReference type="AlphaFoldDB" id="A0A9D1LH84"/>
<dbReference type="InterPro" id="IPR001567">
    <property type="entry name" value="Pept_M3A_M3B_dom"/>
</dbReference>
<reference evidence="9" key="1">
    <citation type="submission" date="2020-10" db="EMBL/GenBank/DDBJ databases">
        <authorList>
            <person name="Gilroy R."/>
        </authorList>
    </citation>
    <scope>NUCLEOTIDE SEQUENCE</scope>
    <source>
        <strain evidence="9">CHK193-30670</strain>
    </source>
</reference>
<proteinExistence type="inferred from homology"/>
<dbReference type="Gene3D" id="1.20.140.70">
    <property type="entry name" value="Oligopeptidase f, N-terminal domain"/>
    <property type="match status" value="1"/>
</dbReference>
<name>A0A9D1LH84_9FIRM</name>
<comment type="caution">
    <text evidence="9">The sequence shown here is derived from an EMBL/GenBank/DDBJ whole genome shotgun (WGS) entry which is preliminary data.</text>
</comment>
<keyword evidence="5 6" id="KW-0482">Metalloprotease</keyword>
<evidence type="ECO:0000313" key="10">
    <source>
        <dbReference type="Proteomes" id="UP000824074"/>
    </source>
</evidence>
<dbReference type="PANTHER" id="PTHR11804">
    <property type="entry name" value="PROTEASE M3 THIMET OLIGOPEPTIDASE-RELATED"/>
    <property type="match status" value="1"/>
</dbReference>
<keyword evidence="3 6" id="KW-0378">Hydrolase</keyword>
<evidence type="ECO:0000313" key="9">
    <source>
        <dbReference type="EMBL" id="HIU40588.1"/>
    </source>
</evidence>
<sequence length="600" mass="70265">MVKEEKLRSEIDDKYKWDLTKMYKDAKEFNDDYDKALELINEISRFRGKLLNDSNTLYKYLKKDDELNVVMTNLYVYASALNDEDLSNKDNQKTYLKVLNLYSLTDEKLSFTTSELLKTDYEVIKKYIKENANLKEYAFDLEEIYRFQPYVLSEHEEKLVSNLSDLSQKFKNNFSIINNTLVDFGYIKDEDGNEVKLTNGNYPKYIKSDNRKVRKAAFEARGKAYMKFSNLISTDYEAYIKACAMIAKARKYDSTMDMYLFDDGVTKQIYDNLLKVSDDNLSVLHKYFEIRKDILKLDTLEPYDLSAPLVKDYNKVYKPDDAKELICKALSVYGDEYINQLRSFFDNRNIDFYPNKGKRVGYYQNNSYKDIIVFGNYNDDFNSVSSIAHELGHAMHSYYSLKNNPPHLSEYTLLVAEIASLTNEMLLSNYVINNTDDKDLKLYALSNIIEVFADNFFGTLSLGSVFEKIVHEKAFNGDDLSEEDFNDIYGKLIKKHNGALINDSSYLKYNWCRIPHFYTPFYYYKYSIGACGACYASNRILKGDKEFLNKYLNFLKLGGRMMPLDELKTIDFDLNDIKVIEQAIHYFDELLDKFMVIYNS</sequence>
<evidence type="ECO:0000259" key="8">
    <source>
        <dbReference type="Pfam" id="PF08439"/>
    </source>
</evidence>
<dbReference type="Gene3D" id="1.10.287.830">
    <property type="entry name" value="putative peptidase helix hairpin domain like"/>
    <property type="match status" value="1"/>
</dbReference>